<dbReference type="PANTHER" id="PTHR23182">
    <property type="entry name" value="BREAKPOINT CLUSTER REGION PROTEIN BCR"/>
    <property type="match status" value="1"/>
</dbReference>
<dbReference type="InterPro" id="IPR001895">
    <property type="entry name" value="RASGEF_cat_dom"/>
</dbReference>
<accession>A0A8X7T8E7</accession>
<dbReference type="PANTHER" id="PTHR23182:SF1">
    <property type="entry name" value="RHO GTPASE ACTIVATING PROTEIN AT 1A, ISOFORM E"/>
    <property type="match status" value="1"/>
</dbReference>
<reference evidence="6" key="1">
    <citation type="submission" date="2020-03" db="EMBL/GenBank/DDBJ databases">
        <title>FDA dAtabase for Regulatory Grade micrObial Sequences (FDA-ARGOS): Supporting development and validation of Infectious Disease Dx tests.</title>
        <authorList>
            <person name="Campos J."/>
            <person name="Goldberg B."/>
            <person name="Tallon L."/>
            <person name="Sadzewicz L."/>
            <person name="Vavikolanu K."/>
            <person name="Mehta A."/>
            <person name="Aluvathingal J."/>
            <person name="Nadendla S."/>
            <person name="Nandy P."/>
            <person name="Geyer C."/>
            <person name="Yan Y."/>
            <person name="Sichtig H."/>
        </authorList>
    </citation>
    <scope>NUCLEOTIDE SEQUENCE [LARGE SCALE GENOMIC DNA]</scope>
    <source>
        <strain evidence="6">FDAARGOS_652</strain>
    </source>
</reference>
<feature type="region of interest" description="Disordered" evidence="2">
    <location>
        <begin position="1631"/>
        <end position="1658"/>
    </location>
</feature>
<dbReference type="CDD" id="cd00159">
    <property type="entry name" value="RhoGAP"/>
    <property type="match status" value="1"/>
</dbReference>
<dbReference type="InterPro" id="IPR023578">
    <property type="entry name" value="Ras_GEF_dom_sf"/>
</dbReference>
<feature type="region of interest" description="Disordered" evidence="2">
    <location>
        <begin position="74"/>
        <end position="98"/>
    </location>
</feature>
<dbReference type="InterPro" id="IPR000198">
    <property type="entry name" value="RhoGAP_dom"/>
</dbReference>
<dbReference type="CDD" id="cd06224">
    <property type="entry name" value="REM"/>
    <property type="match status" value="1"/>
</dbReference>
<dbReference type="Gene3D" id="1.10.555.10">
    <property type="entry name" value="Rho GTPase activation protein"/>
    <property type="match status" value="1"/>
</dbReference>
<feature type="region of interest" description="Disordered" evidence="2">
    <location>
        <begin position="1989"/>
        <end position="2051"/>
    </location>
</feature>
<feature type="domain" description="PH" evidence="3">
    <location>
        <begin position="1699"/>
        <end position="1733"/>
    </location>
</feature>
<proteinExistence type="predicted"/>
<evidence type="ECO:0000259" key="5">
    <source>
        <dbReference type="PROSITE" id="PS50238"/>
    </source>
</evidence>
<sequence length="2074" mass="235741">MRKIWSRKDKEKRKSISTPTKSSIGGNNSPLVQQGSLADLNGSNTTLSSSEYNPDSTYHYDNDISSILEESLTTNTSTTDRYPTSGGSKTTSIGDGTRYTFPNATTSINSNSNTKLRGQVSSSDSRQAVKFSDLIRQNHDATLVKHSWVNVIGSNYDVKESNLKLYRAEFKGSHLYLYKPPSSLNIKRFKVNEPLIEEPANEKVKRIDSNQPNDATSDVSTLIADAKSVDTNRLGTTSLHNQSIISTPSGATNNSFNPANTVGAPLRSNPYSEPGKDSKPLDEPSINTTIPPISYYKTSVPHPNLCYDFQKHHFQTPLFTETNNNVESVIHFFCFVNDSRDDTAVHTIIHTLPILPDFGYLLKYITFYLGEIFHDKFEGEMEKNLIIERVLALLYSIERHFEGFLLKSDTAPYILKILENLSSQNTHLDKIGKFKSEMLRKQQLLIQLVSNDNLPGNIQPFKDLDSQTFMRDIKLTDFAQVISEIDLKYFSNWNSNLDKSLLLYSAINGKDSTKDSFYKKNPLIFNNNYHIHYLSRLLINHIFIENGTASRTFAVMETKARILEKWIDLGCLLDKSGNMSSWLGISSVILSQPVLRLTKIWSLVSPDYIKLLKHDWSPVLFELDRRYLVNDSKMIRPPNIDNVKSPNLASEDREFHSKNSYHIMAPRGLGKIYPKEKVIPYFGDLVINNNGCCTDIDVYEMESIWKRINYSFDRWNDYLSNLSNFNEIIKYNEDVLRRYDTMGFIFSNESLNQVLYLGANNNNASDNDKLMVSERKLTAAENAKRVDLKNKLLRLIELNCDSMNLENIMSLSLQLEPDLPEAYLHNSASISSPNPHNLLRLKTGNFSGVSINSVESSATTTTSEGGFSTDFSPTARIPTFNNMYFRLNLLKYDELASAEDKHLPLDPSVNKHNFVIDDELTFRVDDFVADMADQTSTGGLNSVVEDYVAGVDDDDDIPGLGIDVDDILNSDKFNNLTMSPKMSSHRHRRSTSGGGLDNRSSMLTEGTNMRKLYKFIPKYATVDKLIDLLLLEGKYFHEDIHLDLTEYRFVFLLNYNSFMTTKELLDKLAHRFVNSGNAVLSVMKKNYLMKKSSLKRADVDHESNPTHPNLPVDFPNWDLDPEIDLNELGEVDYELLLKIQINILKVLIVLINSFYSNFSLNLANKNILIKLLKLFSNEILQWYNSNKIDASLEKSFESLVTYYKKLKKIFVKKTYRPIEITKFNNYLINEFRFNNSLHEVPVNRNLPSHKNIHKIEKFLNKFNKLLTVFYKGIRAEDWIKVFKILENSFELNALFDFNLQKTNVPEDQMIISNVFNFFETLVSPTERQLILKKFPIVFRKLFKLYFRFKTYLLVQLTDVNISSEERLDRMKTLLIMAKVSKLKMSDNQFVFEGMGNVPSCIETAIVNVIYSPESRVYAHLWIKASTALDQKPSEFNNLDDLIPSNIDIDDLQSTEPLLPCFGWVIENLINIDKCPSFHKGLINFNKRYLIFKLIKELGVEDMEGGNGESTDFSTNESREFDFLLKLDESLVVKRANDLVVHDRDRVPFLKQVIAEQHRILMIDNQKKNQRDAKTGLNQQSLASATSNMHTITRKPSNTSLRRQSLTYKSNPGSRFKLSGIFSKTKSFSLSGGNNNNNGGGGGSGNGGSGSSSSSSMEKTICANELPNPDIHAEGKQKPSIVIALKSKKIFPVYLLPFGFKIDSDSNDGGEYFLQTTNDDDLNDWLIKLNYANRHWFYSRILNLKTSNNQNLVFGIPLSFVTSREQSMVPRFLQLIFNEIETFGIKDIGVYRISSSISDLNSLKSSIDRYGTISPGVNDVHVLTGVVKSYLRELPDALLTDEVIRQFFQINRDKRSGSEKQNGNDNGNGREGTIANEGANEQNNVGGNAGATIDDDVAELIQYKTALYQYLPPTNLSTLKSLICHLNKVNQFNEFNRMTSSNIATVIGPALTEASNLALLINNFGFINLVLEKLIVNYEFIFENRPRHRIERRGSGGEGESKEKKVNEDEVGDDGDVERDDVERHDVVVPVPPSAPSAVDSDEEADRKREAVAEEKDRIIKVRRSVERRDEKHDE</sequence>
<feature type="compositionally biased region" description="Polar residues" evidence="2">
    <location>
        <begin position="16"/>
        <end position="30"/>
    </location>
</feature>
<dbReference type="GO" id="GO:0005096">
    <property type="term" value="F:GTPase activator activity"/>
    <property type="evidence" value="ECO:0007669"/>
    <property type="project" value="InterPro"/>
</dbReference>
<dbReference type="EMBL" id="JABWAB010000013">
    <property type="protein sequence ID" value="KAF6042838.1"/>
    <property type="molecule type" value="Genomic_DNA"/>
</dbReference>
<organism evidence="6 7">
    <name type="scientific">Candida parapsilosis</name>
    <name type="common">Yeast</name>
    <dbReference type="NCBI Taxonomy" id="5480"/>
    <lineage>
        <taxon>Eukaryota</taxon>
        <taxon>Fungi</taxon>
        <taxon>Dikarya</taxon>
        <taxon>Ascomycota</taxon>
        <taxon>Saccharomycotina</taxon>
        <taxon>Pichiomycetes</taxon>
        <taxon>Debaryomycetaceae</taxon>
        <taxon>Candida/Lodderomyces clade</taxon>
        <taxon>Candida</taxon>
    </lineage>
</organism>
<keyword evidence="1" id="KW-0344">Guanine-nucleotide releasing factor</keyword>
<evidence type="ECO:0000313" key="7">
    <source>
        <dbReference type="Proteomes" id="UP000590412"/>
    </source>
</evidence>
<protein>
    <submittedName>
        <fullName evidence="6">RasGEF domain family protein</fullName>
    </submittedName>
</protein>
<feature type="compositionally biased region" description="Polar residues" evidence="2">
    <location>
        <begin position="245"/>
        <end position="260"/>
    </location>
</feature>
<dbReference type="Pfam" id="PF00620">
    <property type="entry name" value="RhoGAP"/>
    <property type="match status" value="2"/>
</dbReference>
<feature type="domain" description="N-terminal Ras-GEF" evidence="4">
    <location>
        <begin position="1013"/>
        <end position="1200"/>
    </location>
</feature>
<evidence type="ECO:0000259" key="4">
    <source>
        <dbReference type="PROSITE" id="PS50212"/>
    </source>
</evidence>
<dbReference type="InterPro" id="IPR001849">
    <property type="entry name" value="PH_domain"/>
</dbReference>
<dbReference type="Proteomes" id="UP000590412">
    <property type="component" value="Unassembled WGS sequence"/>
</dbReference>
<evidence type="ECO:0000259" key="3">
    <source>
        <dbReference type="PROSITE" id="PS50003"/>
    </source>
</evidence>
<feature type="compositionally biased region" description="Basic and acidic residues" evidence="2">
    <location>
        <begin position="1991"/>
        <end position="2007"/>
    </location>
</feature>
<feature type="region of interest" description="Disordered" evidence="2">
    <location>
        <begin position="245"/>
        <end position="284"/>
    </location>
</feature>
<feature type="region of interest" description="Disordered" evidence="2">
    <location>
        <begin position="1"/>
        <end position="30"/>
    </location>
</feature>
<evidence type="ECO:0000256" key="1">
    <source>
        <dbReference type="PROSITE-ProRule" id="PRU00135"/>
    </source>
</evidence>
<dbReference type="Pfam" id="PF00618">
    <property type="entry name" value="RasGEF_N"/>
    <property type="match status" value="1"/>
</dbReference>
<evidence type="ECO:0000313" key="6">
    <source>
        <dbReference type="EMBL" id="KAF6042838.1"/>
    </source>
</evidence>
<dbReference type="Gene3D" id="1.10.840.10">
    <property type="entry name" value="Ras guanine-nucleotide exchange factors catalytic domain"/>
    <property type="match status" value="1"/>
</dbReference>
<comment type="caution">
    <text evidence="6">The sequence shown here is derived from an EMBL/GenBank/DDBJ whole genome shotgun (WGS) entry which is preliminary data.</text>
</comment>
<dbReference type="SMART" id="SM00324">
    <property type="entry name" value="RhoGAP"/>
    <property type="match status" value="1"/>
</dbReference>
<dbReference type="Pfam" id="PF00617">
    <property type="entry name" value="RasGEF"/>
    <property type="match status" value="1"/>
</dbReference>
<dbReference type="InterPro" id="IPR037769">
    <property type="entry name" value="Abr/Bcr"/>
</dbReference>
<dbReference type="PROSITE" id="PS50003">
    <property type="entry name" value="PH_DOMAIN"/>
    <property type="match status" value="1"/>
</dbReference>
<feature type="compositionally biased region" description="Polar residues" evidence="2">
    <location>
        <begin position="80"/>
        <end position="98"/>
    </location>
</feature>
<evidence type="ECO:0000256" key="2">
    <source>
        <dbReference type="SAM" id="MobiDB-lite"/>
    </source>
</evidence>
<feature type="region of interest" description="Disordered" evidence="2">
    <location>
        <begin position="1579"/>
        <end position="1602"/>
    </location>
</feature>
<feature type="region of interest" description="Disordered" evidence="2">
    <location>
        <begin position="1853"/>
        <end position="1886"/>
    </location>
</feature>
<dbReference type="PROSITE" id="PS50238">
    <property type="entry name" value="RHOGAP"/>
    <property type="match status" value="1"/>
</dbReference>
<name>A0A8X7T8E7_CANPA</name>
<dbReference type="GO" id="GO:0016020">
    <property type="term" value="C:membrane"/>
    <property type="evidence" value="ECO:0007669"/>
    <property type="project" value="TreeGrafter"/>
</dbReference>
<gene>
    <name evidence="6" type="ORF">FOB60_005592</name>
</gene>
<dbReference type="InterPro" id="IPR036964">
    <property type="entry name" value="RASGEF_cat_dom_sf"/>
</dbReference>
<dbReference type="SUPFAM" id="SSF48350">
    <property type="entry name" value="GTPase activation domain, GAP"/>
    <property type="match status" value="1"/>
</dbReference>
<feature type="region of interest" description="Disordered" evidence="2">
    <location>
        <begin position="979"/>
        <end position="1001"/>
    </location>
</feature>
<dbReference type="PROSITE" id="PS50212">
    <property type="entry name" value="RASGEF_NTER"/>
    <property type="match status" value="1"/>
</dbReference>
<feature type="compositionally biased region" description="Acidic residues" evidence="2">
    <location>
        <begin position="2008"/>
        <end position="2019"/>
    </location>
</feature>
<dbReference type="InterPro" id="IPR008936">
    <property type="entry name" value="Rho_GTPase_activation_prot"/>
</dbReference>
<dbReference type="GO" id="GO:0005085">
    <property type="term" value="F:guanyl-nucleotide exchange factor activity"/>
    <property type="evidence" value="ECO:0007669"/>
    <property type="project" value="UniProtKB-KW"/>
</dbReference>
<dbReference type="Gene3D" id="1.20.870.10">
    <property type="entry name" value="Son of sevenless (SoS) protein Chain: S domain 1"/>
    <property type="match status" value="1"/>
</dbReference>
<dbReference type="SUPFAM" id="SSF48366">
    <property type="entry name" value="Ras GEF"/>
    <property type="match status" value="2"/>
</dbReference>
<feature type="compositionally biased region" description="Gly residues" evidence="2">
    <location>
        <begin position="1637"/>
        <end position="1649"/>
    </location>
</feature>
<dbReference type="GO" id="GO:0007264">
    <property type="term" value="P:small GTPase-mediated signal transduction"/>
    <property type="evidence" value="ECO:0007669"/>
    <property type="project" value="InterPro"/>
</dbReference>
<dbReference type="InterPro" id="IPR000651">
    <property type="entry name" value="Ras-like_Gua-exchang_fac_N"/>
</dbReference>
<feature type="compositionally biased region" description="Basic and acidic residues" evidence="2">
    <location>
        <begin position="1"/>
        <end position="14"/>
    </location>
</feature>
<feature type="domain" description="Rho-GAP" evidence="5">
    <location>
        <begin position="1755"/>
        <end position="1981"/>
    </location>
</feature>